<organism evidence="1 2">
    <name type="scientific">Eretmocerus hayati</name>
    <dbReference type="NCBI Taxonomy" id="131215"/>
    <lineage>
        <taxon>Eukaryota</taxon>
        <taxon>Metazoa</taxon>
        <taxon>Ecdysozoa</taxon>
        <taxon>Arthropoda</taxon>
        <taxon>Hexapoda</taxon>
        <taxon>Insecta</taxon>
        <taxon>Pterygota</taxon>
        <taxon>Neoptera</taxon>
        <taxon>Endopterygota</taxon>
        <taxon>Hymenoptera</taxon>
        <taxon>Apocrita</taxon>
        <taxon>Proctotrupomorpha</taxon>
        <taxon>Chalcidoidea</taxon>
        <taxon>Aphelinidae</taxon>
        <taxon>Aphelininae</taxon>
        <taxon>Eretmocerus</taxon>
    </lineage>
</organism>
<proteinExistence type="predicted"/>
<dbReference type="EMBL" id="CM056742">
    <property type="protein sequence ID" value="KAJ8681305.1"/>
    <property type="molecule type" value="Genomic_DNA"/>
</dbReference>
<name>A0ACC2PD17_9HYME</name>
<reference evidence="1" key="1">
    <citation type="submission" date="2023-04" db="EMBL/GenBank/DDBJ databases">
        <title>A chromosome-level genome assembly of the parasitoid wasp Eretmocerus hayati.</title>
        <authorList>
            <person name="Zhong Y."/>
            <person name="Liu S."/>
            <person name="Liu Y."/>
        </authorList>
    </citation>
    <scope>NUCLEOTIDE SEQUENCE</scope>
    <source>
        <strain evidence="1">ZJU_SS_LIU_2023</strain>
    </source>
</reference>
<comment type="caution">
    <text evidence="1">The sequence shown here is derived from an EMBL/GenBank/DDBJ whole genome shotgun (WGS) entry which is preliminary data.</text>
</comment>
<evidence type="ECO:0000313" key="1">
    <source>
        <dbReference type="EMBL" id="KAJ8681305.1"/>
    </source>
</evidence>
<protein>
    <submittedName>
        <fullName evidence="1">Uncharacterized protein</fullName>
    </submittedName>
</protein>
<gene>
    <name evidence="1" type="ORF">QAD02_017092</name>
</gene>
<accession>A0ACC2PD17</accession>
<dbReference type="Proteomes" id="UP001239111">
    <property type="component" value="Chromosome 2"/>
</dbReference>
<sequence>MEPSEVEFLGEKQFVSIVPNFNFGIIYLISGEVGPFRAGLPVRVPIWLALGLKQQQKCRIVQQDWMDPDQLDLLLDAEKTEKFFTQMPSNHFMDEAQMLISAAPDDIPEVDRIRTAVKDIWDTRMAKLRSSVISSVKANNSHAKLDHLTAMEINSIRSLLPDALDVMTHMDQVNKSSTSQNYDTPSSLR</sequence>
<keyword evidence="2" id="KW-1185">Reference proteome</keyword>
<evidence type="ECO:0000313" key="2">
    <source>
        <dbReference type="Proteomes" id="UP001239111"/>
    </source>
</evidence>